<dbReference type="RefSeq" id="WP_147059077.1">
    <property type="nucleotide sequence ID" value="NZ_BJYL01000035.1"/>
</dbReference>
<sequence>MKSTLKAAMFFLFAVLILGACGKSDNDDVGKGPDAPLQEDNTVTIKDDTEGGTLDSGDGYGFDKFDLDIEVDGQDAVDVEYAVAKSHAASYENKLAGVKLKDTEAFDKIDEFFMDIMLTKDTSEQEAIDKIMQWFGLDTYTDFDLEVDFDEGTKLDIEDKK</sequence>
<comment type="caution">
    <text evidence="3">The sequence shown here is derived from an EMBL/GenBank/DDBJ whole genome shotgun (WGS) entry which is preliminary data.</text>
</comment>
<dbReference type="Proteomes" id="UP000321901">
    <property type="component" value="Unassembled WGS sequence"/>
</dbReference>
<proteinExistence type="predicted"/>
<evidence type="ECO:0008006" key="5">
    <source>
        <dbReference type="Google" id="ProtNLM"/>
    </source>
</evidence>
<protein>
    <recommendedName>
        <fullName evidence="5">YusW-like protein</fullName>
    </recommendedName>
</protein>
<dbReference type="PROSITE" id="PS51257">
    <property type="entry name" value="PROKAR_LIPOPROTEIN"/>
    <property type="match status" value="1"/>
</dbReference>
<feature type="signal peptide" evidence="2">
    <location>
        <begin position="1"/>
        <end position="22"/>
    </location>
</feature>
<dbReference type="Pfam" id="PF14039">
    <property type="entry name" value="YusW"/>
    <property type="match status" value="1"/>
</dbReference>
<dbReference type="EMBL" id="BJYL01000035">
    <property type="protein sequence ID" value="GEN84326.1"/>
    <property type="molecule type" value="Genomic_DNA"/>
</dbReference>
<keyword evidence="4" id="KW-1185">Reference proteome</keyword>
<dbReference type="OrthoDB" id="2452750at2"/>
<evidence type="ECO:0000313" key="4">
    <source>
        <dbReference type="Proteomes" id="UP000321901"/>
    </source>
</evidence>
<accession>A0A511ZA46</accession>
<keyword evidence="2" id="KW-0732">Signal</keyword>
<gene>
    <name evidence="3" type="ORF">SLU01_26380</name>
</gene>
<name>A0A511ZA46_9BACL</name>
<organism evidence="3 4">
    <name type="scientific">Sporosarcina luteola</name>
    <dbReference type="NCBI Taxonomy" id="582850"/>
    <lineage>
        <taxon>Bacteria</taxon>
        <taxon>Bacillati</taxon>
        <taxon>Bacillota</taxon>
        <taxon>Bacilli</taxon>
        <taxon>Bacillales</taxon>
        <taxon>Caryophanaceae</taxon>
        <taxon>Sporosarcina</taxon>
    </lineage>
</organism>
<dbReference type="AlphaFoldDB" id="A0A511ZA46"/>
<feature type="chain" id="PRO_5022213665" description="YusW-like protein" evidence="2">
    <location>
        <begin position="23"/>
        <end position="161"/>
    </location>
</feature>
<evidence type="ECO:0000256" key="1">
    <source>
        <dbReference type="SAM" id="MobiDB-lite"/>
    </source>
</evidence>
<feature type="region of interest" description="Disordered" evidence="1">
    <location>
        <begin position="29"/>
        <end position="57"/>
    </location>
</feature>
<evidence type="ECO:0000313" key="3">
    <source>
        <dbReference type="EMBL" id="GEN84326.1"/>
    </source>
</evidence>
<dbReference type="InterPro" id="IPR025623">
    <property type="entry name" value="YusW"/>
</dbReference>
<evidence type="ECO:0000256" key="2">
    <source>
        <dbReference type="SAM" id="SignalP"/>
    </source>
</evidence>
<reference evidence="3 4" key="1">
    <citation type="submission" date="2019-07" db="EMBL/GenBank/DDBJ databases">
        <title>Whole genome shotgun sequence of Sporosarcina luteola NBRC 105378.</title>
        <authorList>
            <person name="Hosoyama A."/>
            <person name="Uohara A."/>
            <person name="Ohji S."/>
            <person name="Ichikawa N."/>
        </authorList>
    </citation>
    <scope>NUCLEOTIDE SEQUENCE [LARGE SCALE GENOMIC DNA]</scope>
    <source>
        <strain evidence="3 4">NBRC 105378</strain>
    </source>
</reference>